<evidence type="ECO:0000313" key="3">
    <source>
        <dbReference type="Proteomes" id="UP000321363"/>
    </source>
</evidence>
<dbReference type="RefSeq" id="WP_146950067.1">
    <property type="nucleotide sequence ID" value="NZ_VOQF01000013.1"/>
</dbReference>
<protein>
    <submittedName>
        <fullName evidence="2">Uncharacterized protein</fullName>
    </submittedName>
</protein>
<dbReference type="Proteomes" id="UP000321363">
    <property type="component" value="Unassembled WGS sequence"/>
</dbReference>
<feature type="transmembrane region" description="Helical" evidence="1">
    <location>
        <begin position="61"/>
        <end position="79"/>
    </location>
</feature>
<gene>
    <name evidence="2" type="ORF">FS935_18150</name>
</gene>
<feature type="transmembrane region" description="Helical" evidence="1">
    <location>
        <begin position="123"/>
        <end position="141"/>
    </location>
</feature>
<accession>A0A5C6VL62</accession>
<keyword evidence="1" id="KW-1133">Transmembrane helix</keyword>
<dbReference type="EMBL" id="VOQF01000013">
    <property type="protein sequence ID" value="TXC85977.1"/>
    <property type="molecule type" value="Genomic_DNA"/>
</dbReference>
<name>A0A5C6VL62_9BACI</name>
<evidence type="ECO:0000256" key="1">
    <source>
        <dbReference type="SAM" id="Phobius"/>
    </source>
</evidence>
<keyword evidence="3" id="KW-1185">Reference proteome</keyword>
<proteinExistence type="predicted"/>
<feature type="transmembrane region" description="Helical" evidence="1">
    <location>
        <begin position="147"/>
        <end position="166"/>
    </location>
</feature>
<organism evidence="2 3">
    <name type="scientific">Metabacillus litoralis</name>
    <dbReference type="NCBI Taxonomy" id="152268"/>
    <lineage>
        <taxon>Bacteria</taxon>
        <taxon>Bacillati</taxon>
        <taxon>Bacillota</taxon>
        <taxon>Bacilli</taxon>
        <taxon>Bacillales</taxon>
        <taxon>Bacillaceae</taxon>
        <taxon>Metabacillus</taxon>
    </lineage>
</organism>
<dbReference type="InterPro" id="IPR048147">
    <property type="entry name" value="CBO0543-like"/>
</dbReference>
<evidence type="ECO:0000313" key="2">
    <source>
        <dbReference type="EMBL" id="TXC85977.1"/>
    </source>
</evidence>
<feature type="transmembrane region" description="Helical" evidence="1">
    <location>
        <begin position="29"/>
        <end position="49"/>
    </location>
</feature>
<sequence>MHTLTHLACIFFVYKYANLQKWRLYHSTLLYICAVNLLYNFLCANYDLWKYKPDIYSNHTITEVGNSVILLPAIAFIFLSHYPEKQGNKKVLFYFLKWIVWSLLIESVYVYFGKITFHHGYEFWMEPFFYLIMYTFIRLHYKRPLLTYILSTFVVIILLLIFKIPVNTPIDNRH</sequence>
<comment type="caution">
    <text evidence="2">The sequence shown here is derived from an EMBL/GenBank/DDBJ whole genome shotgun (WGS) entry which is preliminary data.</text>
</comment>
<keyword evidence="1" id="KW-0472">Membrane</keyword>
<reference evidence="2 3" key="1">
    <citation type="journal article" date="2005" name="Int. J. Syst. Evol. Microbiol.">
        <title>Bacillus litoralis sp. nov., isolated from a tidal flat of the Yellow Sea in Korea.</title>
        <authorList>
            <person name="Yoon J.H."/>
            <person name="Oh T.K."/>
        </authorList>
    </citation>
    <scope>NUCLEOTIDE SEQUENCE [LARGE SCALE GENOMIC DNA]</scope>
    <source>
        <strain evidence="2 3">SW-211</strain>
    </source>
</reference>
<keyword evidence="1" id="KW-0812">Transmembrane</keyword>
<dbReference type="OrthoDB" id="2628935at2"/>
<feature type="transmembrane region" description="Helical" evidence="1">
    <location>
        <begin position="91"/>
        <end position="111"/>
    </location>
</feature>
<dbReference type="NCBIfam" id="NF041644">
    <property type="entry name" value="CBO0543_fam"/>
    <property type="match status" value="1"/>
</dbReference>
<dbReference type="AlphaFoldDB" id="A0A5C6VL62"/>